<protein>
    <submittedName>
        <fullName evidence="1">Uncharacterized protein</fullName>
    </submittedName>
</protein>
<evidence type="ECO:0000313" key="1">
    <source>
        <dbReference type="EMBL" id="GIY11921.1"/>
    </source>
</evidence>
<dbReference type="EMBL" id="BPLR01006723">
    <property type="protein sequence ID" value="GIY11921.1"/>
    <property type="molecule type" value="Genomic_DNA"/>
</dbReference>
<gene>
    <name evidence="1" type="ORF">CEXT_341811</name>
</gene>
<organism evidence="1 2">
    <name type="scientific">Caerostris extrusa</name>
    <name type="common">Bark spider</name>
    <name type="synonym">Caerostris bankana</name>
    <dbReference type="NCBI Taxonomy" id="172846"/>
    <lineage>
        <taxon>Eukaryota</taxon>
        <taxon>Metazoa</taxon>
        <taxon>Ecdysozoa</taxon>
        <taxon>Arthropoda</taxon>
        <taxon>Chelicerata</taxon>
        <taxon>Arachnida</taxon>
        <taxon>Araneae</taxon>
        <taxon>Araneomorphae</taxon>
        <taxon>Entelegynae</taxon>
        <taxon>Araneoidea</taxon>
        <taxon>Araneidae</taxon>
        <taxon>Caerostris</taxon>
    </lineage>
</organism>
<comment type="caution">
    <text evidence="1">The sequence shown here is derived from an EMBL/GenBank/DDBJ whole genome shotgun (WGS) entry which is preliminary data.</text>
</comment>
<accession>A0AAV4QV03</accession>
<sequence>MEQRTNSLYWRQSLILKSSPLRRKRRPDLLLSFFILPDQEWPKLSHELTTLIPKLNISLSESQRLTVDTEK</sequence>
<proteinExistence type="predicted"/>
<dbReference type="AlphaFoldDB" id="A0AAV4QV03"/>
<name>A0AAV4QV03_CAEEX</name>
<reference evidence="1 2" key="1">
    <citation type="submission" date="2021-06" db="EMBL/GenBank/DDBJ databases">
        <title>Caerostris extrusa draft genome.</title>
        <authorList>
            <person name="Kono N."/>
            <person name="Arakawa K."/>
        </authorList>
    </citation>
    <scope>NUCLEOTIDE SEQUENCE [LARGE SCALE GENOMIC DNA]</scope>
</reference>
<keyword evidence="2" id="KW-1185">Reference proteome</keyword>
<evidence type="ECO:0000313" key="2">
    <source>
        <dbReference type="Proteomes" id="UP001054945"/>
    </source>
</evidence>
<dbReference type="Proteomes" id="UP001054945">
    <property type="component" value="Unassembled WGS sequence"/>
</dbReference>